<dbReference type="AlphaFoldDB" id="A0AAJ2H1H7"/>
<organism evidence="1 2">
    <name type="scientific">Rhizobium hidalgonense</name>
    <dbReference type="NCBI Taxonomy" id="1538159"/>
    <lineage>
        <taxon>Bacteria</taxon>
        <taxon>Pseudomonadati</taxon>
        <taxon>Pseudomonadota</taxon>
        <taxon>Alphaproteobacteria</taxon>
        <taxon>Hyphomicrobiales</taxon>
        <taxon>Rhizobiaceae</taxon>
        <taxon>Rhizobium/Agrobacterium group</taxon>
        <taxon>Rhizobium</taxon>
    </lineage>
</organism>
<protein>
    <submittedName>
        <fullName evidence="1">Uncharacterized protein</fullName>
    </submittedName>
</protein>
<sequence>GGNLFGYYAESLDANDPDPTVGGIYVDAPKGTGAVKGRMSFRYFGCQAGGINSLEVKGQKATSKIIGTVEGTLDSESSINNNQNIAITFNTSYKRGDNRYEGDYTIGGNDKN</sequence>
<dbReference type="Proteomes" id="UP001268610">
    <property type="component" value="Unassembled WGS sequence"/>
</dbReference>
<comment type="caution">
    <text evidence="1">The sequence shown here is derived from an EMBL/GenBank/DDBJ whole genome shotgun (WGS) entry which is preliminary data.</text>
</comment>
<name>A0AAJ2H1H7_9HYPH</name>
<accession>A0AAJ2H1H7</accession>
<feature type="non-terminal residue" evidence="1">
    <location>
        <position position="112"/>
    </location>
</feature>
<reference evidence="1" key="1">
    <citation type="submission" date="2023-04" db="EMBL/GenBank/DDBJ databases">
        <title>Genomic characterization of faba bean (Vicia faba) microsymbionts in Mexican soils.</title>
        <authorList>
            <person name="Rivera Orduna F.N."/>
            <person name="Guevara-Luna J."/>
            <person name="Yan J."/>
            <person name="Arroyo-Herrera I."/>
            <person name="Li Y."/>
            <person name="Vasquez-Murrieta M.S."/>
            <person name="Wang E.T."/>
        </authorList>
    </citation>
    <scope>NUCLEOTIDE SEQUENCE</scope>
    <source>
        <strain evidence="1">CH26</strain>
    </source>
</reference>
<proteinExistence type="predicted"/>
<feature type="non-terminal residue" evidence="1">
    <location>
        <position position="1"/>
    </location>
</feature>
<dbReference type="EMBL" id="JAVLSF010001251">
    <property type="protein sequence ID" value="MDR9778821.1"/>
    <property type="molecule type" value="Genomic_DNA"/>
</dbReference>
<gene>
    <name evidence="1" type="ORF">RJJ65_40455</name>
</gene>
<dbReference type="RefSeq" id="WP_310866795.1">
    <property type="nucleotide sequence ID" value="NZ_JAVLSF010001251.1"/>
</dbReference>
<evidence type="ECO:0000313" key="1">
    <source>
        <dbReference type="EMBL" id="MDR9778821.1"/>
    </source>
</evidence>
<evidence type="ECO:0000313" key="2">
    <source>
        <dbReference type="Proteomes" id="UP001268610"/>
    </source>
</evidence>